<evidence type="ECO:0000313" key="3">
    <source>
        <dbReference type="Proteomes" id="UP000217076"/>
    </source>
</evidence>
<dbReference type="AlphaFoldDB" id="A0A1G8FAI3"/>
<evidence type="ECO:0000256" key="1">
    <source>
        <dbReference type="SAM" id="MobiDB-lite"/>
    </source>
</evidence>
<dbReference type="EMBL" id="FNCV01000013">
    <property type="protein sequence ID" value="SDH79153.1"/>
    <property type="molecule type" value="Genomic_DNA"/>
</dbReference>
<gene>
    <name evidence="2" type="ORF">SAMN05421742_11312</name>
</gene>
<evidence type="ECO:0008006" key="4">
    <source>
        <dbReference type="Google" id="ProtNLM"/>
    </source>
</evidence>
<proteinExistence type="predicted"/>
<organism evidence="2 3">
    <name type="scientific">Roseospirillum parvum</name>
    <dbReference type="NCBI Taxonomy" id="83401"/>
    <lineage>
        <taxon>Bacteria</taxon>
        <taxon>Pseudomonadati</taxon>
        <taxon>Pseudomonadota</taxon>
        <taxon>Alphaproteobacteria</taxon>
        <taxon>Rhodospirillales</taxon>
        <taxon>Rhodospirillaceae</taxon>
        <taxon>Roseospirillum</taxon>
    </lineage>
</organism>
<dbReference type="InterPro" id="IPR011006">
    <property type="entry name" value="CheY-like_superfamily"/>
</dbReference>
<dbReference type="Proteomes" id="UP000217076">
    <property type="component" value="Unassembled WGS sequence"/>
</dbReference>
<evidence type="ECO:0000313" key="2">
    <source>
        <dbReference type="EMBL" id="SDH79153.1"/>
    </source>
</evidence>
<dbReference type="STRING" id="83401.SAMN05421742_11312"/>
<accession>A0A1G8FAI3</accession>
<reference evidence="3" key="1">
    <citation type="submission" date="2016-10" db="EMBL/GenBank/DDBJ databases">
        <authorList>
            <person name="Varghese N."/>
            <person name="Submissions S."/>
        </authorList>
    </citation>
    <scope>NUCLEOTIDE SEQUENCE [LARGE SCALE GENOMIC DNA]</scope>
    <source>
        <strain evidence="3">930I</strain>
    </source>
</reference>
<dbReference type="RefSeq" id="WP_143131020.1">
    <property type="nucleotide sequence ID" value="NZ_FNCV01000013.1"/>
</dbReference>
<name>A0A1G8FAI3_9PROT</name>
<dbReference type="SUPFAM" id="SSF52172">
    <property type="entry name" value="CheY-like"/>
    <property type="match status" value="1"/>
</dbReference>
<keyword evidence="3" id="KW-1185">Reference proteome</keyword>
<protein>
    <recommendedName>
        <fullName evidence="4">Response regulatory domain-containing protein</fullName>
    </recommendedName>
</protein>
<sequence>MQYAERLENSLCDNPATQHPFPARPVRVAGSVVPPTNPPVRPLAGVVAHQQGPTRRVLIEALRRLGCRDIHDVEDTKALSSGPVASNGASRAADLVIVEADEDPLEIIAFVTWLRRHEDSPNRFARVLATLPALDAPLARRLRRAGVNAVLPTGIAEVDLMRHVEVELDRRRLWVFTHTYTGPDRRDRPDPGPQAHPSSRHPGIASEGEGHLVALLPAEPGLTTKALSAQEWTEAQEAQINLLDRVRGKGLWPRENWSQILGGLCLDVARRHESDLATPTANQVYAETVNRLRRSAERLADMAKGRGPDALADAAQALACQLRVAGEDQDGALTLLEALKRVGRNALKEAERP</sequence>
<feature type="region of interest" description="Disordered" evidence="1">
    <location>
        <begin position="180"/>
        <end position="206"/>
    </location>
</feature>